<evidence type="ECO:0000313" key="3">
    <source>
        <dbReference type="EMBL" id="TGO24320.1"/>
    </source>
</evidence>
<protein>
    <recommendedName>
        <fullName evidence="5">Ketoreductase (KR) domain-containing protein</fullName>
    </recommendedName>
</protein>
<dbReference type="InterPro" id="IPR002347">
    <property type="entry name" value="SDR_fam"/>
</dbReference>
<evidence type="ECO:0000313" key="4">
    <source>
        <dbReference type="Proteomes" id="UP000297910"/>
    </source>
</evidence>
<evidence type="ECO:0000256" key="1">
    <source>
        <dbReference type="ARBA" id="ARBA00006484"/>
    </source>
</evidence>
<proteinExistence type="inferred from homology"/>
<comment type="similarity">
    <text evidence="1">Belongs to the short-chain dehydrogenases/reductases (SDR) family.</text>
</comment>
<name>A0A4Z1FLA7_9HELO</name>
<dbReference type="PANTHER" id="PTHR24320">
    <property type="entry name" value="RETINOL DEHYDROGENASE"/>
    <property type="match status" value="1"/>
</dbReference>
<dbReference type="EMBL" id="PQXI01000106">
    <property type="protein sequence ID" value="TGO24320.1"/>
    <property type="molecule type" value="Genomic_DNA"/>
</dbReference>
<evidence type="ECO:0000256" key="2">
    <source>
        <dbReference type="ARBA" id="ARBA00023002"/>
    </source>
</evidence>
<dbReference type="GO" id="GO:0016491">
    <property type="term" value="F:oxidoreductase activity"/>
    <property type="evidence" value="ECO:0007669"/>
    <property type="project" value="UniProtKB-KW"/>
</dbReference>
<keyword evidence="4" id="KW-1185">Reference proteome</keyword>
<keyword evidence="2" id="KW-0560">Oxidoreductase</keyword>
<sequence>MTYKNSIIVTGGTMNLGYQAALKIAKEHPEYLIVIASRSDKENSAQSINKSLHQDDTIFMQLDLSDPKSVRSFAEKWIADSTKPQIKALVLNAGLQFPAGLVMTPEGLEATFAIAHVGHAILFFLLCPHLAPDSRVILTSSGTHDPAQKTGMPEPEYNTAEELAHPSEYMIKIPGRKRYTTAKL</sequence>
<dbReference type="SUPFAM" id="SSF51735">
    <property type="entry name" value="NAD(P)-binding Rossmann-fold domains"/>
    <property type="match status" value="1"/>
</dbReference>
<accession>A0A4Z1FLA7</accession>
<dbReference type="Gene3D" id="3.40.50.720">
    <property type="entry name" value="NAD(P)-binding Rossmann-like Domain"/>
    <property type="match status" value="1"/>
</dbReference>
<evidence type="ECO:0008006" key="5">
    <source>
        <dbReference type="Google" id="ProtNLM"/>
    </source>
</evidence>
<dbReference type="Pfam" id="PF00106">
    <property type="entry name" value="adh_short"/>
    <property type="match status" value="1"/>
</dbReference>
<comment type="caution">
    <text evidence="3">The sequence shown here is derived from an EMBL/GenBank/DDBJ whole genome shotgun (WGS) entry which is preliminary data.</text>
</comment>
<dbReference type="InterPro" id="IPR036291">
    <property type="entry name" value="NAD(P)-bd_dom_sf"/>
</dbReference>
<reference evidence="3 4" key="1">
    <citation type="submission" date="2017-12" db="EMBL/GenBank/DDBJ databases">
        <title>Comparative genomics of Botrytis spp.</title>
        <authorList>
            <person name="Valero-Jimenez C.A."/>
            <person name="Tapia P."/>
            <person name="Veloso J."/>
            <person name="Silva-Moreno E."/>
            <person name="Staats M."/>
            <person name="Valdes J.H."/>
            <person name="Van Kan J.A.L."/>
        </authorList>
    </citation>
    <scope>NUCLEOTIDE SEQUENCE [LARGE SCALE GENOMIC DNA]</scope>
    <source>
        <strain evidence="3 4">Bp0003</strain>
    </source>
</reference>
<organism evidence="3 4">
    <name type="scientific">Botrytis paeoniae</name>
    <dbReference type="NCBI Taxonomy" id="278948"/>
    <lineage>
        <taxon>Eukaryota</taxon>
        <taxon>Fungi</taxon>
        <taxon>Dikarya</taxon>
        <taxon>Ascomycota</taxon>
        <taxon>Pezizomycotina</taxon>
        <taxon>Leotiomycetes</taxon>
        <taxon>Helotiales</taxon>
        <taxon>Sclerotiniaceae</taxon>
        <taxon>Botrytis</taxon>
    </lineage>
</organism>
<gene>
    <name evidence="3" type="ORF">BPAE_0106g00250</name>
</gene>
<dbReference type="AlphaFoldDB" id="A0A4Z1FLA7"/>
<dbReference type="Proteomes" id="UP000297910">
    <property type="component" value="Unassembled WGS sequence"/>
</dbReference>
<dbReference type="PANTHER" id="PTHR24320:SF152">
    <property type="entry name" value="SHORT-CHAIN DEHYDROGENASE_REDUCTASE FAMILY PROTEIN"/>
    <property type="match status" value="1"/>
</dbReference>